<dbReference type="InterPro" id="IPR050210">
    <property type="entry name" value="tRNA_Adenine-N(6)_MTase"/>
</dbReference>
<dbReference type="Pfam" id="PF05175">
    <property type="entry name" value="MTS"/>
    <property type="match status" value="1"/>
</dbReference>
<evidence type="ECO:0000259" key="1">
    <source>
        <dbReference type="Pfam" id="PF05175"/>
    </source>
</evidence>
<dbReference type="CDD" id="cd02440">
    <property type="entry name" value="AdoMet_MTases"/>
    <property type="match status" value="1"/>
</dbReference>
<dbReference type="EMBL" id="JADCKA010000012">
    <property type="protein sequence ID" value="MBE5035991.1"/>
    <property type="molecule type" value="Genomic_DNA"/>
</dbReference>
<protein>
    <submittedName>
        <fullName evidence="2">tRNA1(Val) (Adenine(37)-N6)-methyltransferase</fullName>
    </submittedName>
</protein>
<dbReference type="InterPro" id="IPR002052">
    <property type="entry name" value="DNA_methylase_N6_adenine_CS"/>
</dbReference>
<comment type="caution">
    <text evidence="2">The sequence shown here is derived from an EMBL/GenBank/DDBJ whole genome shotgun (WGS) entry which is preliminary data.</text>
</comment>
<organism evidence="2 3">
    <name type="scientific">Gallibacter intestinalis</name>
    <dbReference type="NCBI Taxonomy" id="2779356"/>
    <lineage>
        <taxon>Bacteria</taxon>
        <taxon>Bacillati</taxon>
        <taxon>Bacillota</taxon>
        <taxon>Clostridia</taxon>
        <taxon>Eubacteriales</taxon>
        <taxon>Eubacteriaceae</taxon>
        <taxon>Gallibacter</taxon>
    </lineage>
</organism>
<reference evidence="2 3" key="1">
    <citation type="submission" date="2020-10" db="EMBL/GenBank/DDBJ databases">
        <title>ChiBAC.</title>
        <authorList>
            <person name="Zenner C."/>
            <person name="Hitch T.C.A."/>
            <person name="Clavel T."/>
        </authorList>
    </citation>
    <scope>NUCLEOTIDE SEQUENCE [LARGE SCALE GENOMIC DNA]</scope>
    <source>
        <strain evidence="2 3">DSM 108706</strain>
    </source>
</reference>
<sequence length="245" mass="27167">MFIREDEKIDEIGFGGLKLIQSSEGFRYGVDAVVLADFAATLATGGRRVFDLGTGSGVIPLILSHKMPKSVITGVELQRDSAERAERNVALNGLGNRIKIINSDIKDLKKGYRAAADIVVSNPPYMEKDSGLIGVDGAKAAARHETTAVLKDFFITASHLLDKRGEFFLVHRPYRLADIFCYARETGFEAKTMRLVCPMEGREPNIVLVHFIKGAGKQLKVLKNLDVHTPNGSYTEEIDRIYERR</sequence>
<proteinExistence type="predicted"/>
<keyword evidence="3" id="KW-1185">Reference proteome</keyword>
<dbReference type="InterPro" id="IPR029063">
    <property type="entry name" value="SAM-dependent_MTases_sf"/>
</dbReference>
<accession>A0ABR9QYL9</accession>
<dbReference type="PROSITE" id="PS00092">
    <property type="entry name" value="N6_MTASE"/>
    <property type="match status" value="1"/>
</dbReference>
<name>A0ABR9QYL9_9FIRM</name>
<dbReference type="InterPro" id="IPR007848">
    <property type="entry name" value="Small_mtfrase_dom"/>
</dbReference>
<dbReference type="Proteomes" id="UP001516588">
    <property type="component" value="Unassembled WGS sequence"/>
</dbReference>
<dbReference type="PANTHER" id="PTHR47739">
    <property type="entry name" value="TRNA1(VAL) (ADENINE(37)-N6)-METHYLTRANSFERASE"/>
    <property type="match status" value="1"/>
</dbReference>
<evidence type="ECO:0000313" key="3">
    <source>
        <dbReference type="Proteomes" id="UP001516588"/>
    </source>
</evidence>
<gene>
    <name evidence="2" type="ORF">INF20_06865</name>
</gene>
<dbReference type="PANTHER" id="PTHR47739:SF1">
    <property type="entry name" value="TRNA1(VAL) (ADENINE(37)-N6)-METHYLTRANSFERASE"/>
    <property type="match status" value="1"/>
</dbReference>
<evidence type="ECO:0000313" key="2">
    <source>
        <dbReference type="EMBL" id="MBE5035991.1"/>
    </source>
</evidence>
<dbReference type="Gene3D" id="3.40.50.150">
    <property type="entry name" value="Vaccinia Virus protein VP39"/>
    <property type="match status" value="1"/>
</dbReference>
<feature type="domain" description="Methyltransferase small" evidence="1">
    <location>
        <begin position="42"/>
        <end position="172"/>
    </location>
</feature>
<dbReference type="RefSeq" id="WP_226385635.1">
    <property type="nucleotide sequence ID" value="NZ_JADCKA010000012.1"/>
</dbReference>
<dbReference type="SUPFAM" id="SSF53335">
    <property type="entry name" value="S-adenosyl-L-methionine-dependent methyltransferases"/>
    <property type="match status" value="1"/>
</dbReference>